<dbReference type="InterPro" id="IPR001611">
    <property type="entry name" value="Leu-rich_rpt"/>
</dbReference>
<protein>
    <submittedName>
        <fullName evidence="2">Uncharacterized protein</fullName>
    </submittedName>
</protein>
<dbReference type="Proteomes" id="UP000663842">
    <property type="component" value="Unassembled WGS sequence"/>
</dbReference>
<dbReference type="EMBL" id="CAJNRG010015348">
    <property type="protein sequence ID" value="CAF2165588.1"/>
    <property type="molecule type" value="Genomic_DNA"/>
</dbReference>
<dbReference type="Proteomes" id="UP000663887">
    <property type="component" value="Unassembled WGS sequence"/>
</dbReference>
<dbReference type="GO" id="GO:0005615">
    <property type="term" value="C:extracellular space"/>
    <property type="evidence" value="ECO:0007669"/>
    <property type="project" value="TreeGrafter"/>
</dbReference>
<dbReference type="EMBL" id="CAJOBF010002075">
    <property type="protein sequence ID" value="CAF4008142.1"/>
    <property type="molecule type" value="Genomic_DNA"/>
</dbReference>
<dbReference type="Pfam" id="PF13855">
    <property type="entry name" value="LRR_8"/>
    <property type="match status" value="1"/>
</dbReference>
<dbReference type="Gene3D" id="3.80.10.10">
    <property type="entry name" value="Ribonuclease Inhibitor"/>
    <property type="match status" value="3"/>
</dbReference>
<dbReference type="SUPFAM" id="SSF52058">
    <property type="entry name" value="L domain-like"/>
    <property type="match status" value="1"/>
</dbReference>
<organism evidence="2 4">
    <name type="scientific">Rotaria magnacalcarata</name>
    <dbReference type="NCBI Taxonomy" id="392030"/>
    <lineage>
        <taxon>Eukaryota</taxon>
        <taxon>Metazoa</taxon>
        <taxon>Spiralia</taxon>
        <taxon>Gnathifera</taxon>
        <taxon>Rotifera</taxon>
        <taxon>Eurotatoria</taxon>
        <taxon>Bdelloidea</taxon>
        <taxon>Philodinida</taxon>
        <taxon>Philodinidae</taxon>
        <taxon>Rotaria</taxon>
    </lineage>
</organism>
<gene>
    <name evidence="3" type="ORF">UXM345_LOCUS16598</name>
    <name evidence="2" type="ORF">XDN619_LOCUS30889</name>
</gene>
<accession>A0A816YQR1</accession>
<evidence type="ECO:0000313" key="3">
    <source>
        <dbReference type="EMBL" id="CAF4008142.1"/>
    </source>
</evidence>
<reference evidence="2" key="1">
    <citation type="submission" date="2021-02" db="EMBL/GenBank/DDBJ databases">
        <authorList>
            <person name="Nowell W R."/>
        </authorList>
    </citation>
    <scope>NUCLEOTIDE SEQUENCE</scope>
</reference>
<dbReference type="PROSITE" id="PS51450">
    <property type="entry name" value="LRR"/>
    <property type="match status" value="1"/>
</dbReference>
<dbReference type="AlphaFoldDB" id="A0A816YQR1"/>
<sequence>MFVFFLSIVHLTLSQDPTASLIFSDCKHLILPPLCQCYHSGDQSQLRCHNIQLESIPKLPNNMRWNALDFSVNHIKSIDSYVFSDIYVEKLNLKLNHLQTVDTTAFNQIKNVKQLYIDHNTLKEFDPKTLTSPGVSLEIFDISHNPLEYLDLGETFLQLTVLQEFYAVSCQLNNTSLFTLSKLTQRHDYVKIIDLSYNNLTSLCNNLFNNFYNLIEIRLNNNNIHLIDHSFIRSLEYIRNLNLAFNSIEYVPNLYSSSLENLNLSSNNIQYLNDYFGSHLRSIRIIDFDSNKYLSSVSPRSLCFINILTLKKLSFRFTNIVLLNAFSELLCRLVDNNNRESILDLNHNTNLKCDCMLVQFEKYLINYFDLSCIQQGQDRYFISKRTNEFSYCTRDFCQNRKRENLCDWTNAEQLMLEGTCQGKLNEKENSTKNETTFINITTITLNVSDIIIQNSTVLYNQTLESFALSIKTVDYICFFVSLSLLYIRHSIGIFIK</sequence>
<dbReference type="InterPro" id="IPR050328">
    <property type="entry name" value="Dev_Immune_Receptor"/>
</dbReference>
<name>A0A816YQR1_9BILA</name>
<keyword evidence="1" id="KW-0732">Signal</keyword>
<evidence type="ECO:0000256" key="1">
    <source>
        <dbReference type="ARBA" id="ARBA00022729"/>
    </source>
</evidence>
<dbReference type="GO" id="GO:0031012">
    <property type="term" value="C:extracellular matrix"/>
    <property type="evidence" value="ECO:0007669"/>
    <property type="project" value="TreeGrafter"/>
</dbReference>
<dbReference type="PANTHER" id="PTHR24373:SF370">
    <property type="entry name" value="FISH-LIPS, ISOFORM E"/>
    <property type="match status" value="1"/>
</dbReference>
<evidence type="ECO:0000313" key="4">
    <source>
        <dbReference type="Proteomes" id="UP000663887"/>
    </source>
</evidence>
<proteinExistence type="predicted"/>
<dbReference type="InterPro" id="IPR032675">
    <property type="entry name" value="LRR_dom_sf"/>
</dbReference>
<comment type="caution">
    <text evidence="2">The sequence shown here is derived from an EMBL/GenBank/DDBJ whole genome shotgun (WGS) entry which is preliminary data.</text>
</comment>
<evidence type="ECO:0000313" key="2">
    <source>
        <dbReference type="EMBL" id="CAF2165588.1"/>
    </source>
</evidence>
<dbReference type="PANTHER" id="PTHR24373">
    <property type="entry name" value="SLIT RELATED LEUCINE-RICH REPEAT NEURONAL PROTEIN"/>
    <property type="match status" value="1"/>
</dbReference>